<feature type="domain" description="AAA+ ATPase" evidence="2">
    <location>
        <begin position="42"/>
        <end position="207"/>
    </location>
</feature>
<reference evidence="3" key="1">
    <citation type="submission" date="2018-06" db="EMBL/GenBank/DDBJ databases">
        <authorList>
            <person name="Zhirakovskaya E."/>
        </authorList>
    </citation>
    <scope>NUCLEOTIDE SEQUENCE</scope>
</reference>
<protein>
    <submittedName>
        <fullName evidence="3">FIG022606: AAA ATPase</fullName>
    </submittedName>
</protein>
<dbReference type="SMART" id="SM00382">
    <property type="entry name" value="AAA"/>
    <property type="match status" value="1"/>
</dbReference>
<dbReference type="InterPro" id="IPR052026">
    <property type="entry name" value="ExeA_AAA_ATPase_DNA-bind"/>
</dbReference>
<dbReference type="AlphaFoldDB" id="A0A3B0RZQ4"/>
<dbReference type="InterPro" id="IPR003593">
    <property type="entry name" value="AAA+_ATPase"/>
</dbReference>
<dbReference type="Gene3D" id="3.40.50.300">
    <property type="entry name" value="P-loop containing nucleotide triphosphate hydrolases"/>
    <property type="match status" value="1"/>
</dbReference>
<dbReference type="PANTHER" id="PTHR35894:SF1">
    <property type="entry name" value="PHOSPHORIBULOKINASE _ URIDINE KINASE FAMILY"/>
    <property type="match status" value="1"/>
</dbReference>
<dbReference type="InterPro" id="IPR049945">
    <property type="entry name" value="AAA_22"/>
</dbReference>
<accession>A0A3B0RZQ4</accession>
<gene>
    <name evidence="3" type="ORF">MNBD_ALPHA05-1039</name>
</gene>
<evidence type="ECO:0000256" key="1">
    <source>
        <dbReference type="SAM" id="MobiDB-lite"/>
    </source>
</evidence>
<dbReference type="SUPFAM" id="SSF52540">
    <property type="entry name" value="P-loop containing nucleoside triphosphate hydrolases"/>
    <property type="match status" value="1"/>
</dbReference>
<dbReference type="PANTHER" id="PTHR35894">
    <property type="entry name" value="GENERAL SECRETION PATHWAY PROTEIN A-RELATED"/>
    <property type="match status" value="1"/>
</dbReference>
<name>A0A3B0RZQ4_9ZZZZ</name>
<feature type="region of interest" description="Disordered" evidence="1">
    <location>
        <begin position="269"/>
        <end position="292"/>
    </location>
</feature>
<dbReference type="InterPro" id="IPR017466">
    <property type="entry name" value="XrtA-assoc_ATPase-like"/>
</dbReference>
<feature type="region of interest" description="Disordered" evidence="1">
    <location>
        <begin position="387"/>
        <end position="410"/>
    </location>
</feature>
<evidence type="ECO:0000313" key="3">
    <source>
        <dbReference type="EMBL" id="VAV94056.1"/>
    </source>
</evidence>
<evidence type="ECO:0000259" key="2">
    <source>
        <dbReference type="SMART" id="SM00382"/>
    </source>
</evidence>
<proteinExistence type="predicted"/>
<dbReference type="GO" id="GO:0016887">
    <property type="term" value="F:ATP hydrolysis activity"/>
    <property type="evidence" value="ECO:0007669"/>
    <property type="project" value="InterPro"/>
</dbReference>
<dbReference type="NCBIfam" id="TIGR03015">
    <property type="entry name" value="pepcterm_ATPase"/>
    <property type="match status" value="1"/>
</dbReference>
<dbReference type="InterPro" id="IPR027417">
    <property type="entry name" value="P-loop_NTPase"/>
</dbReference>
<dbReference type="Pfam" id="PF13401">
    <property type="entry name" value="AAA_22"/>
    <property type="match status" value="1"/>
</dbReference>
<sequence>MYEEYFQLSGAPFKLNPDPRYFFGSRSHNKAMAYLHYGLKQAEGFIVITGPVGAGKTMLIGHLLDQLNRSNIVAAQLLTSNVGPDELLGHILSAFRIAPEGEGRTGQLEAFEDYLFDQLNRGRRVLLIMDEAQNLPRETLEELRMLSNIDYDGTPLFQVFLVGQPEFREAMSAPNMEQLKQRVIASYHLENLTREETQEYILHRLAVAGWSEDPVFTADGIDAIYVETEGRPRRINTLCTRLMLYCALERRHEVNACAVETVVSEMREEQAGDTECNSQMAEETDARVQDGSAAVPIERALSKIKAPKAIKAPAADGAGNVFDRLRAKRSAPQPATLEDVASAIAAASVGEKLNNGAGDDAAPAAPKGKGGWRKTVARSIDEARGELKQAHASMQRVRSSLDEADDKRDESREIISASLSRAETLLDEIRSALR</sequence>
<dbReference type="EMBL" id="UOEH01000132">
    <property type="protein sequence ID" value="VAV94056.1"/>
    <property type="molecule type" value="Genomic_DNA"/>
</dbReference>
<feature type="compositionally biased region" description="Basic and acidic residues" evidence="1">
    <location>
        <begin position="399"/>
        <end position="410"/>
    </location>
</feature>
<organism evidence="3">
    <name type="scientific">hydrothermal vent metagenome</name>
    <dbReference type="NCBI Taxonomy" id="652676"/>
    <lineage>
        <taxon>unclassified sequences</taxon>
        <taxon>metagenomes</taxon>
        <taxon>ecological metagenomes</taxon>
    </lineage>
</organism>